<evidence type="ECO:0000256" key="1">
    <source>
        <dbReference type="SAM" id="MobiDB-lite"/>
    </source>
</evidence>
<feature type="compositionally biased region" description="Low complexity" evidence="1">
    <location>
        <begin position="164"/>
        <end position="175"/>
    </location>
</feature>
<reference evidence="2" key="2">
    <citation type="journal article" date="2021" name="Virus Evol.">
        <title>Viromics of extant insect orders unveil the evolution of the flavi-like superfamily.</title>
        <authorList>
            <person name="Sofia P."/>
            <person name="Simon K."/>
            <person name="Florian Z."/>
            <person name="Alexander D."/>
            <person name="Malte P."/>
            <person name="Shanlin L."/>
            <person name="Xin Z."/>
            <person name="Christian D."/>
            <person name="Bernhard M."/>
            <person name="Sandra J."/>
        </authorList>
    </citation>
    <scope>NUCLEOTIDE SEQUENCE</scope>
    <source>
        <strain evidence="2">OKIAV371</strain>
    </source>
</reference>
<proteinExistence type="predicted"/>
<sequence>MSFTGQPKRSVRQLPQRQCRSAVTLTDHQMTAERTILLHPTWGSYDDFTKLLSQKHLSPTISRESYNRLYTMPIRTIKNMLRRGTSMASVSANPKTVSVAVQTEPDRSSYYHLSSPVDVADWSLEDSGMGSDKSPSPVEEKTEIAKRKPPSPAPEQGNAKGECPALPTSSSTPASVEKSVEESTANTTGTGKISEKIEESIKVITGRRELEHISSPTNISDRGFAAANHLWTKTRGKIIDDKYYTYCASIINEYLDSAKIKDPWQRRKIMDEAIYWHTSLIKFNRNNNPFVSSSKIISRINHSNLTNCGVRKKKFLFFFTSTKKIKGKPELLKDAGVSKSK</sequence>
<reference evidence="2" key="1">
    <citation type="submission" date="2020-11" db="EMBL/GenBank/DDBJ databases">
        <authorList>
            <person name="Paraskevopoulou S."/>
            <person name="Kaefer S."/>
            <person name="Zirkel F."/>
            <person name="Donath A."/>
            <person name="Petersen M."/>
            <person name="Liu S."/>
            <person name="Zhou X."/>
            <person name="Drosten C."/>
            <person name="Misof B."/>
            <person name="Junglen S."/>
        </authorList>
    </citation>
    <scope>NUCLEOTIDE SEQUENCE</scope>
    <source>
        <strain evidence="2">OKIAV371</strain>
    </source>
</reference>
<accession>A0A8A6RH08</accession>
<name>A0A8A6RH08_9TOMB</name>
<organism evidence="2">
    <name type="scientific">Hymenopteran tombus-related virus</name>
    <dbReference type="NCBI Taxonomy" id="2822555"/>
    <lineage>
        <taxon>Viruses</taxon>
        <taxon>Riboviria</taxon>
        <taxon>Orthornavirae</taxon>
        <taxon>Kitrinoviricota</taxon>
        <taxon>Tolucaviricetes</taxon>
        <taxon>Tolivirales</taxon>
        <taxon>Tombusviridae</taxon>
    </lineage>
</organism>
<dbReference type="EMBL" id="MW208768">
    <property type="protein sequence ID" value="QTJ63576.1"/>
    <property type="molecule type" value="Genomic_RNA"/>
</dbReference>
<evidence type="ECO:0000313" key="2">
    <source>
        <dbReference type="EMBL" id="QTJ63576.1"/>
    </source>
</evidence>
<protein>
    <submittedName>
        <fullName evidence="2">Uncharacterized protein</fullName>
    </submittedName>
</protein>
<feature type="region of interest" description="Disordered" evidence="1">
    <location>
        <begin position="122"/>
        <end position="193"/>
    </location>
</feature>
<feature type="compositionally biased region" description="Polar residues" evidence="1">
    <location>
        <begin position="182"/>
        <end position="191"/>
    </location>
</feature>